<comment type="catalytic activity">
    <reaction evidence="14">
        <text>N-succinyl-(2S,6S)-2,6-diaminopimelate + H2O = (2S,6S)-2,6-diaminopimelate + succinate</text>
        <dbReference type="Rhea" id="RHEA:22608"/>
        <dbReference type="ChEBI" id="CHEBI:15377"/>
        <dbReference type="ChEBI" id="CHEBI:30031"/>
        <dbReference type="ChEBI" id="CHEBI:57609"/>
        <dbReference type="ChEBI" id="CHEBI:58087"/>
        <dbReference type="EC" id="3.5.1.18"/>
    </reaction>
</comment>
<dbReference type="SUPFAM" id="SSF53187">
    <property type="entry name" value="Zn-dependent exopeptidases"/>
    <property type="match status" value="1"/>
</dbReference>
<evidence type="ECO:0000313" key="17">
    <source>
        <dbReference type="EMBL" id="ARU47775.1"/>
    </source>
</evidence>
<dbReference type="NCBIfam" id="NF009557">
    <property type="entry name" value="PRK13009.1"/>
    <property type="match status" value="1"/>
</dbReference>
<dbReference type="EMBL" id="CP021416">
    <property type="protein sequence ID" value="ARU47775.1"/>
    <property type="molecule type" value="Genomic_DNA"/>
</dbReference>
<evidence type="ECO:0000256" key="2">
    <source>
        <dbReference type="ARBA" id="ARBA00005130"/>
    </source>
</evidence>
<dbReference type="InterPro" id="IPR002933">
    <property type="entry name" value="Peptidase_M20"/>
</dbReference>
<evidence type="ECO:0000256" key="11">
    <source>
        <dbReference type="ARBA" id="ARBA00022915"/>
    </source>
</evidence>
<dbReference type="EC" id="3.5.1.18" evidence="5 15"/>
<evidence type="ECO:0000256" key="10">
    <source>
        <dbReference type="ARBA" id="ARBA00022833"/>
    </source>
</evidence>
<keyword evidence="8" id="KW-0479">Metal-binding</keyword>
<sequence>MLTTEELFLKLLRFVSVTPHDDGAFAFIKEYLNDFDVIEVNVEETKNLFLYKRFSEGPHLCFAGHIDVVPAGFGWQSEPFEPIIKEGVVYARGTQDMKSGVCAFLQALKQTDSFKGTLSVLLTSDEEGDAKHGTIELLKALKIRSFLPDYAIVAEPTSETVFGDAIKIGRRGSINGVIEITGKQGHAAYPEKAVNPVHQVASILHKLAGHLLDDGDEDFTPSQMVITDIRGGMEVTNVTPGNLKIMFNVRNSTQTDIEKIRVYVEDVLQGLNFSLNLSQSAQPFITCKDSLIIKTLSNALLHVKGKVPKLSTAGGTSDARFFGNFGVATVECGVVNDTIHAPNECCPLSEVDALVSVFKTVIENFKKEVL</sequence>
<feature type="domain" description="Peptidase M20 dimerisation" evidence="16">
    <location>
        <begin position="168"/>
        <end position="269"/>
    </location>
</feature>
<evidence type="ECO:0000256" key="14">
    <source>
        <dbReference type="ARBA" id="ARBA00051301"/>
    </source>
</evidence>
<name>A0A1Y0HKB9_9BACT</name>
<dbReference type="HAMAP" id="MF_01690">
    <property type="entry name" value="DapE"/>
    <property type="match status" value="1"/>
</dbReference>
<dbReference type="UniPathway" id="UPA00034">
    <property type="reaction ID" value="UER00021"/>
</dbReference>
<protein>
    <recommendedName>
        <fullName evidence="6 15">Succinyl-diaminopimelate desuccinylase</fullName>
        <ecNumber evidence="5 15">3.5.1.18</ecNumber>
    </recommendedName>
</protein>
<evidence type="ECO:0000256" key="7">
    <source>
        <dbReference type="ARBA" id="ARBA00022605"/>
    </source>
</evidence>
<dbReference type="Pfam" id="PF07687">
    <property type="entry name" value="M20_dimer"/>
    <property type="match status" value="1"/>
</dbReference>
<dbReference type="OrthoDB" id="5486471at2"/>
<evidence type="ECO:0000256" key="15">
    <source>
        <dbReference type="NCBIfam" id="TIGR01246"/>
    </source>
</evidence>
<evidence type="ECO:0000256" key="8">
    <source>
        <dbReference type="ARBA" id="ARBA00022723"/>
    </source>
</evidence>
<evidence type="ECO:0000313" key="18">
    <source>
        <dbReference type="Proteomes" id="UP000196005"/>
    </source>
</evidence>
<keyword evidence="10" id="KW-0862">Zinc</keyword>
<comment type="pathway">
    <text evidence="2">Amino-acid biosynthesis; L-lysine biosynthesis via DAP pathway; LL-2,6-diaminopimelate from (S)-tetrahydrodipicolinate (succinylase route): step 3/3.</text>
</comment>
<dbReference type="InterPro" id="IPR001261">
    <property type="entry name" value="ArgE/DapE_CS"/>
</dbReference>
<dbReference type="GO" id="GO:0006526">
    <property type="term" value="P:L-arginine biosynthetic process"/>
    <property type="evidence" value="ECO:0007669"/>
    <property type="project" value="TreeGrafter"/>
</dbReference>
<evidence type="ECO:0000256" key="9">
    <source>
        <dbReference type="ARBA" id="ARBA00022801"/>
    </source>
</evidence>
<keyword evidence="13" id="KW-0170">Cobalt</keyword>
<dbReference type="Gene3D" id="3.30.70.360">
    <property type="match status" value="1"/>
</dbReference>
<comment type="cofactor">
    <cofactor evidence="1">
        <name>Zn(2+)</name>
        <dbReference type="ChEBI" id="CHEBI:29105"/>
    </cofactor>
</comment>
<evidence type="ECO:0000256" key="5">
    <source>
        <dbReference type="ARBA" id="ARBA00011921"/>
    </source>
</evidence>
<accession>A0A1Y0HKB9</accession>
<dbReference type="InterPro" id="IPR050072">
    <property type="entry name" value="Peptidase_M20A"/>
</dbReference>
<proteinExistence type="inferred from homology"/>
<dbReference type="GO" id="GO:0009089">
    <property type="term" value="P:lysine biosynthetic process via diaminopimelate"/>
    <property type="evidence" value="ECO:0007669"/>
    <property type="project" value="UniProtKB-UniRule"/>
</dbReference>
<dbReference type="RefSeq" id="WP_087437825.1">
    <property type="nucleotide sequence ID" value="NZ_CP021416.1"/>
</dbReference>
<evidence type="ECO:0000256" key="3">
    <source>
        <dbReference type="ARBA" id="ARBA00006746"/>
    </source>
</evidence>
<dbReference type="GO" id="GO:0019877">
    <property type="term" value="P:diaminopimelate biosynthetic process"/>
    <property type="evidence" value="ECO:0007669"/>
    <property type="project" value="UniProtKB-KW"/>
</dbReference>
<dbReference type="CDD" id="cd03891">
    <property type="entry name" value="M20_DapE_proteobac"/>
    <property type="match status" value="1"/>
</dbReference>
<dbReference type="InterPro" id="IPR005941">
    <property type="entry name" value="DapE_proteobac"/>
</dbReference>
<evidence type="ECO:0000259" key="16">
    <source>
        <dbReference type="Pfam" id="PF07687"/>
    </source>
</evidence>
<keyword evidence="11" id="KW-0220">Diaminopimelate biosynthesis</keyword>
<comment type="similarity">
    <text evidence="3">Belongs to the peptidase M20A family. DapE subfamily.</text>
</comment>
<dbReference type="GO" id="GO:0008777">
    <property type="term" value="F:acetylornithine deacetylase activity"/>
    <property type="evidence" value="ECO:0007669"/>
    <property type="project" value="TreeGrafter"/>
</dbReference>
<keyword evidence="9 17" id="KW-0378">Hydrolase</keyword>
<evidence type="ECO:0000256" key="4">
    <source>
        <dbReference type="ARBA" id="ARBA00011738"/>
    </source>
</evidence>
<dbReference type="KEGG" id="suls:Sdiek1_0606"/>
<organism evidence="17 18">
    <name type="scientific">Sulfurospirillum diekertiae</name>
    <dbReference type="NCBI Taxonomy" id="1854492"/>
    <lineage>
        <taxon>Bacteria</taxon>
        <taxon>Pseudomonadati</taxon>
        <taxon>Campylobacterota</taxon>
        <taxon>Epsilonproteobacteria</taxon>
        <taxon>Campylobacterales</taxon>
        <taxon>Sulfurospirillaceae</taxon>
        <taxon>Sulfurospirillum</taxon>
    </lineage>
</organism>
<evidence type="ECO:0000256" key="13">
    <source>
        <dbReference type="ARBA" id="ARBA00023285"/>
    </source>
</evidence>
<dbReference type="InterPro" id="IPR011650">
    <property type="entry name" value="Peptidase_M20_dimer"/>
</dbReference>
<dbReference type="Proteomes" id="UP000196005">
    <property type="component" value="Chromosome"/>
</dbReference>
<dbReference type="PANTHER" id="PTHR43808:SF31">
    <property type="entry name" value="N-ACETYL-L-CITRULLINE DEACETYLASE"/>
    <property type="match status" value="1"/>
</dbReference>
<dbReference type="PROSITE" id="PS00759">
    <property type="entry name" value="ARGE_DAPE_CPG2_2"/>
    <property type="match status" value="1"/>
</dbReference>
<dbReference type="NCBIfam" id="TIGR01246">
    <property type="entry name" value="dapE_proteo"/>
    <property type="match status" value="1"/>
</dbReference>
<dbReference type="PANTHER" id="PTHR43808">
    <property type="entry name" value="ACETYLORNITHINE DEACETYLASE"/>
    <property type="match status" value="1"/>
</dbReference>
<comment type="subunit">
    <text evidence="4">Homodimer.</text>
</comment>
<dbReference type="Gene3D" id="3.40.630.10">
    <property type="entry name" value="Zn peptidases"/>
    <property type="match status" value="2"/>
</dbReference>
<keyword evidence="18" id="KW-1185">Reference proteome</keyword>
<dbReference type="AlphaFoldDB" id="A0A1Y0HKB9"/>
<keyword evidence="12" id="KW-0457">Lysine biosynthesis</keyword>
<dbReference type="InterPro" id="IPR036264">
    <property type="entry name" value="Bact_exopeptidase_dim_dom"/>
</dbReference>
<evidence type="ECO:0000256" key="6">
    <source>
        <dbReference type="ARBA" id="ARBA00022391"/>
    </source>
</evidence>
<dbReference type="Pfam" id="PF01546">
    <property type="entry name" value="Peptidase_M20"/>
    <property type="match status" value="1"/>
</dbReference>
<evidence type="ECO:0000256" key="12">
    <source>
        <dbReference type="ARBA" id="ARBA00023154"/>
    </source>
</evidence>
<gene>
    <name evidence="17" type="ORF">Sdiek1_0606</name>
</gene>
<dbReference type="GO" id="GO:0009014">
    <property type="term" value="F:succinyl-diaminopimelate desuccinylase activity"/>
    <property type="evidence" value="ECO:0007669"/>
    <property type="project" value="UniProtKB-UniRule"/>
</dbReference>
<evidence type="ECO:0000256" key="1">
    <source>
        <dbReference type="ARBA" id="ARBA00001947"/>
    </source>
</evidence>
<dbReference type="GO" id="GO:0046872">
    <property type="term" value="F:metal ion binding"/>
    <property type="evidence" value="ECO:0007669"/>
    <property type="project" value="UniProtKB-KW"/>
</dbReference>
<dbReference type="SUPFAM" id="SSF55031">
    <property type="entry name" value="Bacterial exopeptidase dimerisation domain"/>
    <property type="match status" value="1"/>
</dbReference>
<reference evidence="18" key="1">
    <citation type="submission" date="2017-05" db="EMBL/GenBank/DDBJ databases">
        <title>Dechlorination kinetics govern the competition between two new strains of the genus Sulfurospirillum.</title>
        <authorList>
            <person name="Buttet G.F."/>
            <person name="Murray A.M."/>
            <person name="Goris T."/>
            <person name="Burion M."/>
            <person name="Lin B."/>
            <person name="Rolle M."/>
            <person name="Maillard J."/>
        </authorList>
    </citation>
    <scope>NUCLEOTIDE SEQUENCE [LARGE SCALE GENOMIC DNA]</scope>
    <source>
        <strain evidence="18">SL2-1</strain>
    </source>
</reference>
<keyword evidence="7" id="KW-0028">Amino-acid biosynthesis</keyword>